<organism evidence="1 2">
    <name type="scientific">Araneus ventricosus</name>
    <name type="common">Orbweaver spider</name>
    <name type="synonym">Epeira ventricosa</name>
    <dbReference type="NCBI Taxonomy" id="182803"/>
    <lineage>
        <taxon>Eukaryota</taxon>
        <taxon>Metazoa</taxon>
        <taxon>Ecdysozoa</taxon>
        <taxon>Arthropoda</taxon>
        <taxon>Chelicerata</taxon>
        <taxon>Arachnida</taxon>
        <taxon>Araneae</taxon>
        <taxon>Araneomorphae</taxon>
        <taxon>Entelegynae</taxon>
        <taxon>Araneoidea</taxon>
        <taxon>Araneidae</taxon>
        <taxon>Araneus</taxon>
    </lineage>
</organism>
<keyword evidence="2" id="KW-1185">Reference proteome</keyword>
<accession>A0A4Y2B1Y0</accession>
<dbReference type="EMBL" id="BGPR01000046">
    <property type="protein sequence ID" value="GBL86093.1"/>
    <property type="molecule type" value="Genomic_DNA"/>
</dbReference>
<reference evidence="1 2" key="1">
    <citation type="journal article" date="2019" name="Sci. Rep.">
        <title>Orb-weaving spider Araneus ventricosus genome elucidates the spidroin gene catalogue.</title>
        <authorList>
            <person name="Kono N."/>
            <person name="Nakamura H."/>
            <person name="Ohtoshi R."/>
            <person name="Moran D.A.P."/>
            <person name="Shinohara A."/>
            <person name="Yoshida Y."/>
            <person name="Fujiwara M."/>
            <person name="Mori M."/>
            <person name="Tomita M."/>
            <person name="Arakawa K."/>
        </authorList>
    </citation>
    <scope>NUCLEOTIDE SEQUENCE [LARGE SCALE GENOMIC DNA]</scope>
</reference>
<dbReference type="AlphaFoldDB" id="A0A4Y2B1Y0"/>
<dbReference type="Proteomes" id="UP000499080">
    <property type="component" value="Unassembled WGS sequence"/>
</dbReference>
<comment type="caution">
    <text evidence="1">The sequence shown here is derived from an EMBL/GenBank/DDBJ whole genome shotgun (WGS) entry which is preliminary data.</text>
</comment>
<protein>
    <submittedName>
        <fullName evidence="1">Uncharacterized protein</fullName>
    </submittedName>
</protein>
<sequence>MSAVSTCILQEEHASRFRRVSPLLFVLSGVVSRWPYQIHPFGSGLDGLFALPSLSCWLRAAGSRNGRSKAVSVYCALTLSALSPWCARISIKLINW</sequence>
<evidence type="ECO:0000313" key="2">
    <source>
        <dbReference type="Proteomes" id="UP000499080"/>
    </source>
</evidence>
<evidence type="ECO:0000313" key="1">
    <source>
        <dbReference type="EMBL" id="GBL86093.1"/>
    </source>
</evidence>
<name>A0A4Y2B1Y0_ARAVE</name>
<gene>
    <name evidence="1" type="ORF">AVEN_89134_1</name>
</gene>
<proteinExistence type="predicted"/>